<dbReference type="SUPFAM" id="SSF54001">
    <property type="entry name" value="Cysteine proteinases"/>
    <property type="match status" value="1"/>
</dbReference>
<name>A0A9J5W064_SOLCO</name>
<sequence>MDQPVSMREYVHTSNTDDEAQKSNDQTIGVVFNADIHGSSNSKSPTLDDYSDFTMTCIVALDPILMLIQPGCATKIGTQYDVSVYSIVGKRYKRRVNILFRIKHPFERHNRFQVATELIDEFNKWVFKDVSSRRGRKSAYSKLKDSFEPQMDFGVVKVAEKDFFNIMVKPGRPWEDGHVNTIMYYLRKKAKYYPIPLSYSTIDCWFMTWVDNIEKQWRKSNCDMRSISPNHDIGQCIRAFKLLANIPWDNVDNVIIPVNISEKFHWFLVVFRIKLRCLHVYDSMKGGSVHTKKVNEAVGKLATMIPLFLTSTEFYGKKLDLYANKLPKYVHKSQSDPLDIKHMMYAPQQEDISNDCGLYTCLFAEYISNDVFDMHSIDIDAKYHRQRYATILWHYEKTKNKDGAISESEVTATVASKFGGPRIAKEHIPDTTNYPTPRQRTRN</sequence>
<evidence type="ECO:0000313" key="7">
    <source>
        <dbReference type="Proteomes" id="UP000824120"/>
    </source>
</evidence>
<evidence type="ECO:0000259" key="5">
    <source>
        <dbReference type="PROSITE" id="PS50600"/>
    </source>
</evidence>
<dbReference type="InterPro" id="IPR038765">
    <property type="entry name" value="Papain-like_cys_pep_sf"/>
</dbReference>
<gene>
    <name evidence="6" type="ORF">H5410_064412</name>
</gene>
<feature type="domain" description="Ubiquitin-like protease family profile" evidence="5">
    <location>
        <begin position="156"/>
        <end position="367"/>
    </location>
</feature>
<organism evidence="6 7">
    <name type="scientific">Solanum commersonii</name>
    <name type="common">Commerson's wild potato</name>
    <name type="synonym">Commerson's nightshade</name>
    <dbReference type="NCBI Taxonomy" id="4109"/>
    <lineage>
        <taxon>Eukaryota</taxon>
        <taxon>Viridiplantae</taxon>
        <taxon>Streptophyta</taxon>
        <taxon>Embryophyta</taxon>
        <taxon>Tracheophyta</taxon>
        <taxon>Spermatophyta</taxon>
        <taxon>Magnoliopsida</taxon>
        <taxon>eudicotyledons</taxon>
        <taxon>Gunneridae</taxon>
        <taxon>Pentapetalae</taxon>
        <taxon>asterids</taxon>
        <taxon>lamiids</taxon>
        <taxon>Solanales</taxon>
        <taxon>Solanaceae</taxon>
        <taxon>Solanoideae</taxon>
        <taxon>Solaneae</taxon>
        <taxon>Solanum</taxon>
    </lineage>
</organism>
<dbReference type="AlphaFoldDB" id="A0A9J5W064"/>
<keyword evidence="7" id="KW-1185">Reference proteome</keyword>
<evidence type="ECO:0000313" key="6">
    <source>
        <dbReference type="EMBL" id="KAG5568574.1"/>
    </source>
</evidence>
<dbReference type="Pfam" id="PF02902">
    <property type="entry name" value="Peptidase_C48"/>
    <property type="match status" value="1"/>
</dbReference>
<evidence type="ECO:0000256" key="1">
    <source>
        <dbReference type="ARBA" id="ARBA00005234"/>
    </source>
</evidence>
<proteinExistence type="inferred from homology"/>
<dbReference type="Proteomes" id="UP000824120">
    <property type="component" value="Unassembled WGS sequence"/>
</dbReference>
<feature type="region of interest" description="Disordered" evidence="4">
    <location>
        <begin position="1"/>
        <end position="24"/>
    </location>
</feature>
<accession>A0A9J5W064</accession>
<dbReference type="Gene3D" id="3.40.395.10">
    <property type="entry name" value="Adenoviral Proteinase, Chain A"/>
    <property type="match status" value="1"/>
</dbReference>
<dbReference type="InterPro" id="IPR003653">
    <property type="entry name" value="Peptidase_C48_C"/>
</dbReference>
<feature type="compositionally biased region" description="Polar residues" evidence="4">
    <location>
        <begin position="430"/>
        <end position="443"/>
    </location>
</feature>
<reference evidence="6" key="1">
    <citation type="submission" date="2020-09" db="EMBL/GenBank/DDBJ databases">
        <title>De no assembly of potato wild relative species, Solanum commersonii.</title>
        <authorList>
            <person name="Cho K."/>
        </authorList>
    </citation>
    <scope>NUCLEOTIDE SEQUENCE</scope>
    <source>
        <strain evidence="6">LZ3.2</strain>
        <tissue evidence="6">Leaf</tissue>
    </source>
</reference>
<dbReference type="PROSITE" id="PS50600">
    <property type="entry name" value="ULP_PROTEASE"/>
    <property type="match status" value="1"/>
</dbReference>
<feature type="region of interest" description="Disordered" evidence="4">
    <location>
        <begin position="424"/>
        <end position="443"/>
    </location>
</feature>
<evidence type="ECO:0000256" key="2">
    <source>
        <dbReference type="ARBA" id="ARBA00022670"/>
    </source>
</evidence>
<protein>
    <recommendedName>
        <fullName evidence="5">Ubiquitin-like protease family profile domain-containing protein</fullName>
    </recommendedName>
</protein>
<comment type="caution">
    <text evidence="6">The sequence shown here is derived from an EMBL/GenBank/DDBJ whole genome shotgun (WGS) entry which is preliminary data.</text>
</comment>
<evidence type="ECO:0000256" key="3">
    <source>
        <dbReference type="ARBA" id="ARBA00022801"/>
    </source>
</evidence>
<dbReference type="PANTHER" id="PTHR31470">
    <property type="entry name" value="CYSTEINE PROTEINASES SUPERFAMILY PROTEIN-RELATED-RELATED"/>
    <property type="match status" value="1"/>
</dbReference>
<dbReference type="OrthoDB" id="1295285at2759"/>
<comment type="similarity">
    <text evidence="1">Belongs to the peptidase C48 family.</text>
</comment>
<keyword evidence="2" id="KW-0645">Protease</keyword>
<dbReference type="GO" id="GO:0008234">
    <property type="term" value="F:cysteine-type peptidase activity"/>
    <property type="evidence" value="ECO:0007669"/>
    <property type="project" value="InterPro"/>
</dbReference>
<dbReference type="PANTHER" id="PTHR31470:SF56">
    <property type="entry name" value="ULP1 PROTEASE FAMILY, C-TERMINAL CATALYTIC DOMAIN CONTAINING PROTEIN"/>
    <property type="match status" value="1"/>
</dbReference>
<dbReference type="GO" id="GO:0006508">
    <property type="term" value="P:proteolysis"/>
    <property type="evidence" value="ECO:0007669"/>
    <property type="project" value="UniProtKB-KW"/>
</dbReference>
<evidence type="ECO:0000256" key="4">
    <source>
        <dbReference type="SAM" id="MobiDB-lite"/>
    </source>
</evidence>
<keyword evidence="3" id="KW-0378">Hydrolase</keyword>
<dbReference type="EMBL" id="JACXVP010000088">
    <property type="protein sequence ID" value="KAG5568574.1"/>
    <property type="molecule type" value="Genomic_DNA"/>
</dbReference>